<dbReference type="Pfam" id="PF02195">
    <property type="entry name" value="ParB_N"/>
    <property type="match status" value="1"/>
</dbReference>
<accession>A0A2S1FIV1</accession>
<keyword evidence="2" id="KW-0175">Coiled coil</keyword>
<dbReference type="Gene3D" id="3.90.1530.10">
    <property type="entry name" value="Conserved hypothetical protein from pyrococcus furiosus pfu- 392566-001, ParB domain"/>
    <property type="match status" value="1"/>
</dbReference>
<dbReference type="InterPro" id="IPR003115">
    <property type="entry name" value="ParB_N"/>
</dbReference>
<sequence length="353" mass="38953">MNLKDKASRVVFPVALPTTSGSNDGDWPGQATTKTAPGAMMGFANARKSEMLLENEKLKEKLASTEHLQNRLDQTISELKEWDGAIATRLLDPSRIRRSKFANRHELNFTGPTFDELKTEIFAAGGNVQPIKVRPIASTDDKPLYEVVFGHRRHAACLQLNLQVLCVIDNLNDQSLFIEMDRENRARKDLSPWEQGRSYLQALELGLFPSNRKLADALGVDLTNLGRALTLARLPSEVVEAFPSPMDIQYRWAARLGEVFGSNPRGMVEKAKTIKVNAVLLSAKDVFQALSAVEVGGITVLPPIKKDIVVSSKSYGEVTFTSDKSGKTLLQFGSKLTDAQHQALISFFSSIVI</sequence>
<dbReference type="EMBL" id="MG869617">
    <property type="protein sequence ID" value="AWD72126.1"/>
    <property type="molecule type" value="Genomic_DNA"/>
</dbReference>
<protein>
    <submittedName>
        <fullName evidence="4">Partitioning protein ParB</fullName>
    </submittedName>
</protein>
<reference evidence="4" key="1">
    <citation type="submission" date="2018-01" db="EMBL/GenBank/DDBJ databases">
        <title>Plasmids of psychrophilic Polaromonas spp. isolated from Arctic and Antarctic glaciers.</title>
        <authorList>
            <person name="Dziewit L."/>
            <person name="Ciok A."/>
        </authorList>
    </citation>
    <scope>NUCLEOTIDE SEQUENCE</scope>
    <source>
        <plasmid evidence="4">pE3SP1</plasmid>
    </source>
</reference>
<dbReference type="GO" id="GO:0005694">
    <property type="term" value="C:chromosome"/>
    <property type="evidence" value="ECO:0007669"/>
    <property type="project" value="TreeGrafter"/>
</dbReference>
<dbReference type="CDD" id="cd16405">
    <property type="entry name" value="RepB_like_N"/>
    <property type="match status" value="1"/>
</dbReference>
<keyword evidence="4" id="KW-0614">Plasmid</keyword>
<dbReference type="SUPFAM" id="SSF110849">
    <property type="entry name" value="ParB/Sulfiredoxin"/>
    <property type="match status" value="1"/>
</dbReference>
<dbReference type="GO" id="GO:0003677">
    <property type="term" value="F:DNA binding"/>
    <property type="evidence" value="ECO:0007669"/>
    <property type="project" value="InterPro"/>
</dbReference>
<feature type="coiled-coil region" evidence="2">
    <location>
        <begin position="48"/>
        <end position="75"/>
    </location>
</feature>
<dbReference type="SMART" id="SM00470">
    <property type="entry name" value="ParB"/>
    <property type="match status" value="1"/>
</dbReference>
<evidence type="ECO:0000313" key="4">
    <source>
        <dbReference type="EMBL" id="AWD72126.1"/>
    </source>
</evidence>
<dbReference type="RefSeq" id="WP_181375593.1">
    <property type="nucleotide sequence ID" value="NZ_MG869617.1"/>
</dbReference>
<dbReference type="InterPro" id="IPR050336">
    <property type="entry name" value="Chromosome_partition/occlusion"/>
</dbReference>
<name>A0A2S1FIV1_9BURK</name>
<organism evidence="4">
    <name type="scientific">Polaromonas sp. E3S</name>
    <dbReference type="NCBI Taxonomy" id="1840265"/>
    <lineage>
        <taxon>Bacteria</taxon>
        <taxon>Pseudomonadati</taxon>
        <taxon>Pseudomonadota</taxon>
        <taxon>Betaproteobacteria</taxon>
        <taxon>Burkholderiales</taxon>
        <taxon>Comamonadaceae</taxon>
        <taxon>Polaromonas</taxon>
    </lineage>
</organism>
<dbReference type="PANTHER" id="PTHR33375">
    <property type="entry name" value="CHROMOSOME-PARTITIONING PROTEIN PARB-RELATED"/>
    <property type="match status" value="1"/>
</dbReference>
<dbReference type="NCBIfam" id="TIGR00180">
    <property type="entry name" value="parB_part"/>
    <property type="match status" value="1"/>
</dbReference>
<comment type="similarity">
    <text evidence="1">Belongs to the ParB family.</text>
</comment>
<dbReference type="PANTHER" id="PTHR33375:SF1">
    <property type="entry name" value="CHROMOSOME-PARTITIONING PROTEIN PARB-RELATED"/>
    <property type="match status" value="1"/>
</dbReference>
<proteinExistence type="inferred from homology"/>
<dbReference type="InterPro" id="IPR037972">
    <property type="entry name" value="RepB_N"/>
</dbReference>
<gene>
    <name evidence="4" type="ORF">pE3SP1_p099</name>
</gene>
<dbReference type="InterPro" id="IPR004437">
    <property type="entry name" value="ParB/RepB/Spo0J"/>
</dbReference>
<dbReference type="InterPro" id="IPR036086">
    <property type="entry name" value="ParB/Sulfiredoxin_sf"/>
</dbReference>
<evidence type="ECO:0000256" key="2">
    <source>
        <dbReference type="SAM" id="Coils"/>
    </source>
</evidence>
<evidence type="ECO:0000256" key="1">
    <source>
        <dbReference type="ARBA" id="ARBA00006295"/>
    </source>
</evidence>
<dbReference type="GO" id="GO:0007059">
    <property type="term" value="P:chromosome segregation"/>
    <property type="evidence" value="ECO:0007669"/>
    <property type="project" value="TreeGrafter"/>
</dbReference>
<dbReference type="SUPFAM" id="SSF109709">
    <property type="entry name" value="KorB DNA-binding domain-like"/>
    <property type="match status" value="1"/>
</dbReference>
<evidence type="ECO:0000259" key="3">
    <source>
        <dbReference type="SMART" id="SM00470"/>
    </source>
</evidence>
<geneLocation type="plasmid" evidence="4">
    <name>pE3SP1</name>
</geneLocation>
<dbReference type="Gene3D" id="1.10.10.2830">
    <property type="match status" value="1"/>
</dbReference>
<dbReference type="AlphaFoldDB" id="A0A2S1FIV1"/>
<feature type="domain" description="ParB-like N-terminal" evidence="3">
    <location>
        <begin position="89"/>
        <end position="190"/>
    </location>
</feature>